<organism evidence="1 2">
    <name type="scientific">Nocardia africana</name>
    <dbReference type="NCBI Taxonomy" id="134964"/>
    <lineage>
        <taxon>Bacteria</taxon>
        <taxon>Bacillati</taxon>
        <taxon>Actinomycetota</taxon>
        <taxon>Actinomycetes</taxon>
        <taxon>Mycobacteriales</taxon>
        <taxon>Nocardiaceae</taxon>
        <taxon>Nocardia</taxon>
    </lineage>
</organism>
<dbReference type="Proteomes" id="UP000255082">
    <property type="component" value="Unassembled WGS sequence"/>
</dbReference>
<gene>
    <name evidence="1" type="ORF">NCTC13184_05900</name>
</gene>
<protein>
    <submittedName>
        <fullName evidence="1">Uncharacterized protein</fullName>
    </submittedName>
</protein>
<evidence type="ECO:0000313" key="1">
    <source>
        <dbReference type="EMBL" id="SUA47359.1"/>
    </source>
</evidence>
<evidence type="ECO:0000313" key="2">
    <source>
        <dbReference type="Proteomes" id="UP000255082"/>
    </source>
</evidence>
<accession>A0A378X1N7</accession>
<name>A0A378X1N7_9NOCA</name>
<proteinExistence type="predicted"/>
<dbReference type="EMBL" id="UGRU01000001">
    <property type="protein sequence ID" value="SUA47359.1"/>
    <property type="molecule type" value="Genomic_DNA"/>
</dbReference>
<dbReference type="AlphaFoldDB" id="A0A378X1N7"/>
<sequence>MVGDPIVVLPTLFQLLWSQQLSADLSSAVLGPSTLVSSQ</sequence>
<reference evidence="1 2" key="1">
    <citation type="submission" date="2018-06" db="EMBL/GenBank/DDBJ databases">
        <authorList>
            <consortium name="Pathogen Informatics"/>
            <person name="Doyle S."/>
        </authorList>
    </citation>
    <scope>NUCLEOTIDE SEQUENCE [LARGE SCALE GENOMIC DNA]</scope>
    <source>
        <strain evidence="1 2">NCTC13184</strain>
    </source>
</reference>